<dbReference type="InterPro" id="IPR036390">
    <property type="entry name" value="WH_DNA-bd_sf"/>
</dbReference>
<dbReference type="OrthoDB" id="9802328at2"/>
<dbReference type="InterPro" id="IPR051446">
    <property type="entry name" value="HTH_trans_reg/aminotransferase"/>
</dbReference>
<reference evidence="9 10" key="1">
    <citation type="submission" date="2019-01" db="EMBL/GenBank/DDBJ databases">
        <title>Draft genome sequences of the type strains of six Macrococcus species.</title>
        <authorList>
            <person name="Mazhar S."/>
            <person name="Altermann E."/>
            <person name="Hill C."/>
            <person name="Mcauliffe O."/>
        </authorList>
    </citation>
    <scope>NUCLEOTIDE SEQUENCE [LARGE SCALE GENOMIC DNA]</scope>
    <source>
        <strain evidence="9 10">CCM4809</strain>
    </source>
</reference>
<evidence type="ECO:0000256" key="2">
    <source>
        <dbReference type="ARBA" id="ARBA00005384"/>
    </source>
</evidence>
<evidence type="ECO:0000313" key="9">
    <source>
        <dbReference type="EMBL" id="TDM03549.1"/>
    </source>
</evidence>
<keyword evidence="10" id="KW-1185">Reference proteome</keyword>
<dbReference type="Pfam" id="PF00392">
    <property type="entry name" value="GntR"/>
    <property type="match status" value="1"/>
</dbReference>
<sequence>MIILQLLISQFQNKGQPDGRFTVDKPLYQKIIDDVIHDINNGVLEPGMKIPSQRSLAAHYHVNRTTVVHAIEQLKSEGILETKEKQGIYVADNNWSKYIHNNLNWQNYIGNSSSANNQFYIREINRCEFQKDIIRLSTGELSPSLIPNDQFREIIQNDWDIQLSSNYEEPKGNILLRKQIKALAEKRGINCEVEEICITSGALQGLKLIADGLLIPKSKIIVETPSYINSIRTWHNIHSKIVPLSIDYIKTNINSIFRENEDYTGSLFYCNPTLHNPTTHTYSIEEKYKILDQCKRKGIPIVEDDIYSELWFDGQIPKSMKELDDTNQVLYLGSLSKTVSPGLRIGWLIGNERVIDHLADLKMQNDYGASSISQFIATKWLENYHEEHIEKIKEKLKRSKQIMEQALTKYLADLGWWKPVEGSFYIWFRFNKRIDLKKLFQMALGEHILIHPGEIYSDKANDSLRFSYSYIDENDIESSINKLRMIIDRNKLV</sequence>
<evidence type="ECO:0000256" key="7">
    <source>
        <dbReference type="ARBA" id="ARBA00023163"/>
    </source>
</evidence>
<keyword evidence="9" id="KW-0808">Transferase</keyword>
<dbReference type="SUPFAM" id="SSF53383">
    <property type="entry name" value="PLP-dependent transferases"/>
    <property type="match status" value="1"/>
</dbReference>
<evidence type="ECO:0000256" key="3">
    <source>
        <dbReference type="ARBA" id="ARBA00022576"/>
    </source>
</evidence>
<dbReference type="CDD" id="cd07377">
    <property type="entry name" value="WHTH_GntR"/>
    <property type="match status" value="1"/>
</dbReference>
<dbReference type="GO" id="GO:0030170">
    <property type="term" value="F:pyridoxal phosphate binding"/>
    <property type="evidence" value="ECO:0007669"/>
    <property type="project" value="InterPro"/>
</dbReference>
<protein>
    <submittedName>
        <fullName evidence="9">PLP-dependent aminotransferase family protein</fullName>
    </submittedName>
</protein>
<evidence type="ECO:0000256" key="1">
    <source>
        <dbReference type="ARBA" id="ARBA00001933"/>
    </source>
</evidence>
<dbReference type="PANTHER" id="PTHR46577">
    <property type="entry name" value="HTH-TYPE TRANSCRIPTIONAL REGULATORY PROTEIN GABR"/>
    <property type="match status" value="1"/>
</dbReference>
<comment type="similarity">
    <text evidence="2">In the C-terminal section; belongs to the class-I pyridoxal-phosphate-dependent aminotransferase family.</text>
</comment>
<dbReference type="InterPro" id="IPR036388">
    <property type="entry name" value="WH-like_DNA-bd_sf"/>
</dbReference>
<comment type="caution">
    <text evidence="9">The sequence shown here is derived from an EMBL/GenBank/DDBJ whole genome shotgun (WGS) entry which is preliminary data.</text>
</comment>
<keyword evidence="3 9" id="KW-0032">Aminotransferase</keyword>
<dbReference type="PROSITE" id="PS50949">
    <property type="entry name" value="HTH_GNTR"/>
    <property type="match status" value="1"/>
</dbReference>
<dbReference type="PANTHER" id="PTHR46577:SF2">
    <property type="entry name" value="TRANSCRIPTIONAL REGULATORY PROTEIN"/>
    <property type="match status" value="1"/>
</dbReference>
<evidence type="ECO:0000256" key="6">
    <source>
        <dbReference type="ARBA" id="ARBA00023125"/>
    </source>
</evidence>
<comment type="cofactor">
    <cofactor evidence="1">
        <name>pyridoxal 5'-phosphate</name>
        <dbReference type="ChEBI" id="CHEBI:597326"/>
    </cofactor>
</comment>
<gene>
    <name evidence="9" type="ORF">ERX37_01235</name>
</gene>
<dbReference type="EMBL" id="SCWE01000001">
    <property type="protein sequence ID" value="TDM03549.1"/>
    <property type="molecule type" value="Genomic_DNA"/>
</dbReference>
<evidence type="ECO:0000256" key="4">
    <source>
        <dbReference type="ARBA" id="ARBA00022898"/>
    </source>
</evidence>
<proteinExistence type="inferred from homology"/>
<dbReference type="InterPro" id="IPR015424">
    <property type="entry name" value="PyrdxlP-dep_Trfase"/>
</dbReference>
<dbReference type="SUPFAM" id="SSF46785">
    <property type="entry name" value="Winged helix' DNA-binding domain"/>
    <property type="match status" value="1"/>
</dbReference>
<keyword evidence="5" id="KW-0805">Transcription regulation</keyword>
<dbReference type="Gene3D" id="3.40.640.10">
    <property type="entry name" value="Type I PLP-dependent aspartate aminotransferase-like (Major domain)"/>
    <property type="match status" value="1"/>
</dbReference>
<evidence type="ECO:0000313" key="10">
    <source>
        <dbReference type="Proteomes" id="UP000295328"/>
    </source>
</evidence>
<feature type="domain" description="HTH gntR-type" evidence="8">
    <location>
        <begin position="25"/>
        <end position="93"/>
    </location>
</feature>
<dbReference type="PRINTS" id="PR00035">
    <property type="entry name" value="HTHGNTR"/>
</dbReference>
<dbReference type="InterPro" id="IPR004839">
    <property type="entry name" value="Aminotransferase_I/II_large"/>
</dbReference>
<dbReference type="GO" id="GO:0003700">
    <property type="term" value="F:DNA-binding transcription factor activity"/>
    <property type="evidence" value="ECO:0007669"/>
    <property type="project" value="InterPro"/>
</dbReference>
<evidence type="ECO:0000259" key="8">
    <source>
        <dbReference type="PROSITE" id="PS50949"/>
    </source>
</evidence>
<dbReference type="Gene3D" id="3.90.1150.10">
    <property type="entry name" value="Aspartate Aminotransferase, domain 1"/>
    <property type="match status" value="1"/>
</dbReference>
<dbReference type="AlphaFoldDB" id="A0A4R6BNU0"/>
<organism evidence="9 10">
    <name type="scientific">Macrococcus hajekii</name>
    <dbReference type="NCBI Taxonomy" id="198482"/>
    <lineage>
        <taxon>Bacteria</taxon>
        <taxon>Bacillati</taxon>
        <taxon>Bacillota</taxon>
        <taxon>Bacilli</taxon>
        <taxon>Bacillales</taxon>
        <taxon>Staphylococcaceae</taxon>
        <taxon>Macrococcus</taxon>
    </lineage>
</organism>
<accession>A0A4R6BNU0</accession>
<dbReference type="GO" id="GO:0003677">
    <property type="term" value="F:DNA binding"/>
    <property type="evidence" value="ECO:0007669"/>
    <property type="project" value="UniProtKB-KW"/>
</dbReference>
<evidence type="ECO:0000256" key="5">
    <source>
        <dbReference type="ARBA" id="ARBA00023015"/>
    </source>
</evidence>
<keyword evidence="6" id="KW-0238">DNA-binding</keyword>
<dbReference type="InterPro" id="IPR015421">
    <property type="entry name" value="PyrdxlP-dep_Trfase_major"/>
</dbReference>
<keyword evidence="4" id="KW-0663">Pyridoxal phosphate</keyword>
<dbReference type="SMART" id="SM00345">
    <property type="entry name" value="HTH_GNTR"/>
    <property type="match status" value="1"/>
</dbReference>
<keyword evidence="7" id="KW-0804">Transcription</keyword>
<dbReference type="InterPro" id="IPR015422">
    <property type="entry name" value="PyrdxlP-dep_Trfase_small"/>
</dbReference>
<dbReference type="GO" id="GO:0008483">
    <property type="term" value="F:transaminase activity"/>
    <property type="evidence" value="ECO:0007669"/>
    <property type="project" value="UniProtKB-KW"/>
</dbReference>
<dbReference type="InterPro" id="IPR000524">
    <property type="entry name" value="Tscrpt_reg_HTH_GntR"/>
</dbReference>
<dbReference type="Gene3D" id="1.10.10.10">
    <property type="entry name" value="Winged helix-like DNA-binding domain superfamily/Winged helix DNA-binding domain"/>
    <property type="match status" value="1"/>
</dbReference>
<dbReference type="CDD" id="cd00609">
    <property type="entry name" value="AAT_like"/>
    <property type="match status" value="1"/>
</dbReference>
<dbReference type="Pfam" id="PF00155">
    <property type="entry name" value="Aminotran_1_2"/>
    <property type="match status" value="1"/>
</dbReference>
<dbReference type="Proteomes" id="UP000295328">
    <property type="component" value="Unassembled WGS sequence"/>
</dbReference>
<name>A0A4R6BNU0_9STAP</name>